<name>A0A4V2WSV9_9FIRM</name>
<dbReference type="PANTHER" id="PTHR43854:SF1">
    <property type="entry name" value="INDOLEPYRUVATE OXIDOREDUCTASE SUBUNIT IORB"/>
    <property type="match status" value="1"/>
</dbReference>
<evidence type="ECO:0000313" key="3">
    <source>
        <dbReference type="EMBL" id="TDA23230.1"/>
    </source>
</evidence>
<keyword evidence="4" id="KW-1185">Reference proteome</keyword>
<dbReference type="GO" id="GO:0016903">
    <property type="term" value="F:oxidoreductase activity, acting on the aldehyde or oxo group of donors"/>
    <property type="evidence" value="ECO:0007669"/>
    <property type="project" value="InterPro"/>
</dbReference>
<dbReference type="Pfam" id="PF01558">
    <property type="entry name" value="POR"/>
    <property type="match status" value="1"/>
</dbReference>
<dbReference type="InterPro" id="IPR002869">
    <property type="entry name" value="Pyrv_flavodox_OxRed_cen"/>
</dbReference>
<accession>A0A4V2WSV9</accession>
<reference evidence="3 4" key="1">
    <citation type="journal article" date="2016" name="Nat. Microbiol.">
        <title>The Mouse Intestinal Bacterial Collection (miBC) provides host-specific insight into cultured diversity and functional potential of the gut microbiota.</title>
        <authorList>
            <person name="Lagkouvardos I."/>
            <person name="Pukall R."/>
            <person name="Abt B."/>
            <person name="Foesel B.U."/>
            <person name="Meier-Kolthoff J.P."/>
            <person name="Kumar N."/>
            <person name="Bresciani A."/>
            <person name="Martinez I."/>
            <person name="Just S."/>
            <person name="Ziegler C."/>
            <person name="Brugiroux S."/>
            <person name="Garzetti D."/>
            <person name="Wenning M."/>
            <person name="Bui T.P."/>
            <person name="Wang J."/>
            <person name="Hugenholtz F."/>
            <person name="Plugge C.M."/>
            <person name="Peterson D.A."/>
            <person name="Hornef M.W."/>
            <person name="Baines J.F."/>
            <person name="Smidt H."/>
            <person name="Walter J."/>
            <person name="Kristiansen K."/>
            <person name="Nielsen H.B."/>
            <person name="Haller D."/>
            <person name="Overmann J."/>
            <person name="Stecher B."/>
            <person name="Clavel T."/>
        </authorList>
    </citation>
    <scope>NUCLEOTIDE SEQUENCE [LARGE SCALE GENOMIC DNA]</scope>
    <source>
        <strain evidence="3 4">DSM 28560</strain>
    </source>
</reference>
<organism evidence="3 4">
    <name type="scientific">Extibacter muris</name>
    <dbReference type="NCBI Taxonomy" id="1796622"/>
    <lineage>
        <taxon>Bacteria</taxon>
        <taxon>Bacillati</taxon>
        <taxon>Bacillota</taxon>
        <taxon>Clostridia</taxon>
        <taxon>Lachnospirales</taxon>
        <taxon>Lachnospiraceae</taxon>
        <taxon>Extibacter</taxon>
    </lineage>
</organism>
<comment type="caution">
    <text evidence="3">The sequence shown here is derived from an EMBL/GenBank/DDBJ whole genome shotgun (WGS) entry which is preliminary data.</text>
</comment>
<dbReference type="RefSeq" id="WP_132273796.1">
    <property type="nucleotide sequence ID" value="NZ_JAOBST010000012.1"/>
</dbReference>
<gene>
    <name evidence="3" type="ORF">E1963_00270</name>
</gene>
<keyword evidence="3" id="KW-0670">Pyruvate</keyword>
<evidence type="ECO:0000259" key="2">
    <source>
        <dbReference type="Pfam" id="PF01558"/>
    </source>
</evidence>
<dbReference type="EMBL" id="SMMX01000001">
    <property type="protein sequence ID" value="TDA23230.1"/>
    <property type="molecule type" value="Genomic_DNA"/>
</dbReference>
<dbReference type="SUPFAM" id="SSF53323">
    <property type="entry name" value="Pyruvate-ferredoxin oxidoreductase, PFOR, domain III"/>
    <property type="match status" value="1"/>
</dbReference>
<dbReference type="InterPro" id="IPR019752">
    <property type="entry name" value="Pyrv/ketoisovalerate_OxRed_cat"/>
</dbReference>
<proteinExistence type="predicted"/>
<keyword evidence="1" id="KW-0560">Oxidoreductase</keyword>
<evidence type="ECO:0000256" key="1">
    <source>
        <dbReference type="ARBA" id="ARBA00023002"/>
    </source>
</evidence>
<dbReference type="Gene3D" id="3.40.920.10">
    <property type="entry name" value="Pyruvate-ferredoxin oxidoreductase, PFOR, domain III"/>
    <property type="match status" value="1"/>
</dbReference>
<feature type="domain" description="Pyruvate/ketoisovalerate oxidoreductase catalytic" evidence="2">
    <location>
        <begin position="11"/>
        <end position="191"/>
    </location>
</feature>
<sequence>MNKNCLLCGVGGQGVVLASKLIAYAAMDKGLDVRTTETIGMAQRGGSVVSHVRMGKHIHSPLIPFGSADVILAFEPAEAVRNLPYLREGGVVIVNKKAVKPVTATLSGSSYDGKEMLYYLKEHVSRLCIVDGTELCSKAGSAKVINVALLGVAAASRVLDVTLEDIQAELQKRVKPQFVAMNMKALSLGAEAAQ</sequence>
<evidence type="ECO:0000313" key="4">
    <source>
        <dbReference type="Proteomes" id="UP000295710"/>
    </source>
</evidence>
<dbReference type="AlphaFoldDB" id="A0A4V2WSV9"/>
<dbReference type="Proteomes" id="UP000295710">
    <property type="component" value="Unassembled WGS sequence"/>
</dbReference>
<dbReference type="PANTHER" id="PTHR43854">
    <property type="entry name" value="INDOLEPYRUVATE OXIDOREDUCTASE SUBUNIT IORB"/>
    <property type="match status" value="1"/>
</dbReference>
<protein>
    <submittedName>
        <fullName evidence="3">Pyruvate ferredoxin oxidoreductase</fullName>
    </submittedName>
</protein>
<dbReference type="InterPro" id="IPR052198">
    <property type="entry name" value="IorB_Oxidoreductase"/>
</dbReference>